<organism evidence="1 2">
    <name type="scientific">Ramazzottius varieornatus</name>
    <name type="common">Water bear</name>
    <name type="synonym">Tardigrade</name>
    <dbReference type="NCBI Taxonomy" id="947166"/>
    <lineage>
        <taxon>Eukaryota</taxon>
        <taxon>Metazoa</taxon>
        <taxon>Ecdysozoa</taxon>
        <taxon>Tardigrada</taxon>
        <taxon>Eutardigrada</taxon>
        <taxon>Parachela</taxon>
        <taxon>Hypsibioidea</taxon>
        <taxon>Ramazzottiidae</taxon>
        <taxon>Ramazzottius</taxon>
    </lineage>
</organism>
<reference evidence="1 2" key="1">
    <citation type="journal article" date="2016" name="Nat. Commun.">
        <title>Extremotolerant tardigrade genome and improved radiotolerance of human cultured cells by tardigrade-unique protein.</title>
        <authorList>
            <person name="Hashimoto T."/>
            <person name="Horikawa D.D."/>
            <person name="Saito Y."/>
            <person name="Kuwahara H."/>
            <person name="Kozuka-Hata H."/>
            <person name="Shin-I T."/>
            <person name="Minakuchi Y."/>
            <person name="Ohishi K."/>
            <person name="Motoyama A."/>
            <person name="Aizu T."/>
            <person name="Enomoto A."/>
            <person name="Kondo K."/>
            <person name="Tanaka S."/>
            <person name="Hara Y."/>
            <person name="Koshikawa S."/>
            <person name="Sagara H."/>
            <person name="Miura T."/>
            <person name="Yokobori S."/>
            <person name="Miyagawa K."/>
            <person name="Suzuki Y."/>
            <person name="Kubo T."/>
            <person name="Oyama M."/>
            <person name="Kohara Y."/>
            <person name="Fujiyama A."/>
            <person name="Arakawa K."/>
            <person name="Katayama T."/>
            <person name="Toyoda A."/>
            <person name="Kunieda T."/>
        </authorList>
    </citation>
    <scope>NUCLEOTIDE SEQUENCE [LARGE SCALE GENOMIC DNA]</scope>
    <source>
        <strain evidence="1 2">YOKOZUNA-1</strain>
    </source>
</reference>
<name>A0A1D1UNJ8_RAMVA</name>
<dbReference type="Proteomes" id="UP000186922">
    <property type="component" value="Unassembled WGS sequence"/>
</dbReference>
<sequence length="75" mass="8452">MSSQRFSGPLASESRGICPTFRDEGQLAWIDREGSVFPQDCSSRKCETFARKTRRGGRSLVGGIWAGEKEYVHRK</sequence>
<proteinExistence type="predicted"/>
<keyword evidence="2" id="KW-1185">Reference proteome</keyword>
<evidence type="ECO:0000313" key="1">
    <source>
        <dbReference type="EMBL" id="GAU91286.1"/>
    </source>
</evidence>
<gene>
    <name evidence="1" type="primary">RvY_03571-1</name>
    <name evidence="1" type="synonym">RvY_03571.1</name>
    <name evidence="1" type="ORF">RvY_03571</name>
</gene>
<dbReference type="AlphaFoldDB" id="A0A1D1UNJ8"/>
<protein>
    <submittedName>
        <fullName evidence="1">Uncharacterized protein</fullName>
    </submittedName>
</protein>
<accession>A0A1D1UNJ8</accession>
<dbReference type="EMBL" id="BDGG01000002">
    <property type="protein sequence ID" value="GAU91286.1"/>
    <property type="molecule type" value="Genomic_DNA"/>
</dbReference>
<evidence type="ECO:0000313" key="2">
    <source>
        <dbReference type="Proteomes" id="UP000186922"/>
    </source>
</evidence>
<comment type="caution">
    <text evidence="1">The sequence shown here is derived from an EMBL/GenBank/DDBJ whole genome shotgun (WGS) entry which is preliminary data.</text>
</comment>